<protein>
    <submittedName>
        <fullName evidence="2">Putative lipoprotein with Yx(FWY)xxD motif</fullName>
    </submittedName>
</protein>
<name>A0A4R8LM86_9BURK</name>
<dbReference type="PIRSF" id="PIRSF029720">
    <property type="entry name" value="UCP029720"/>
    <property type="match status" value="1"/>
</dbReference>
<feature type="chain" id="PRO_5021003229" evidence="1">
    <location>
        <begin position="20"/>
        <end position="119"/>
    </location>
</feature>
<dbReference type="OrthoDB" id="9800666at2"/>
<evidence type="ECO:0000313" key="2">
    <source>
        <dbReference type="EMBL" id="TDY46405.1"/>
    </source>
</evidence>
<dbReference type="RefSeq" id="WP_134193177.1">
    <property type="nucleotide sequence ID" value="NZ_JBHLUW010000022.1"/>
</dbReference>
<dbReference type="PANTHER" id="PTHR39335">
    <property type="entry name" value="BLL4220 PROTEIN"/>
    <property type="match status" value="1"/>
</dbReference>
<dbReference type="Proteomes" id="UP000295509">
    <property type="component" value="Unassembled WGS sequence"/>
</dbReference>
<dbReference type="GO" id="GO:0043448">
    <property type="term" value="P:alkane catabolic process"/>
    <property type="evidence" value="ECO:0007669"/>
    <property type="project" value="TreeGrafter"/>
</dbReference>
<keyword evidence="1" id="KW-0732">Signal</keyword>
<comment type="caution">
    <text evidence="2">The sequence shown here is derived from an EMBL/GenBank/DDBJ whole genome shotgun (WGS) entry which is preliminary data.</text>
</comment>
<keyword evidence="3" id="KW-1185">Reference proteome</keyword>
<accession>A0A4R8LM86</accession>
<gene>
    <name evidence="2" type="ORF">BX592_11328</name>
</gene>
<reference evidence="2 3" key="1">
    <citation type="submission" date="2019-03" db="EMBL/GenBank/DDBJ databases">
        <title>Genomic Encyclopedia of Type Strains, Phase III (KMG-III): the genomes of soil and plant-associated and newly described type strains.</title>
        <authorList>
            <person name="Whitman W."/>
        </authorList>
    </citation>
    <scope>NUCLEOTIDE SEQUENCE [LARGE SCALE GENOMIC DNA]</scope>
    <source>
        <strain evidence="2 3">LMG 29544</strain>
    </source>
</reference>
<dbReference type="EMBL" id="SORE01000013">
    <property type="protein sequence ID" value="TDY46405.1"/>
    <property type="molecule type" value="Genomic_DNA"/>
</dbReference>
<keyword evidence="2" id="KW-0449">Lipoprotein</keyword>
<dbReference type="InterPro" id="IPR014558">
    <property type="entry name" value="UCP029720"/>
</dbReference>
<dbReference type="PANTHER" id="PTHR39335:SF1">
    <property type="entry name" value="BLL4220 PROTEIN"/>
    <property type="match status" value="1"/>
</dbReference>
<dbReference type="Pfam" id="PF03640">
    <property type="entry name" value="Lipoprotein_15"/>
    <property type="match status" value="2"/>
</dbReference>
<sequence length="119" mass="12887">MRKTLLFLATIALSHTAFAEMPKAMGGHFVDAEGYTLYTFDKDTTPGQSACSGACSKKWPAAQASASDKASGDWTVISGADGVRQWAYKGHPLYRFADDKKPGDTAGDNFRDVWHIAKP</sequence>
<evidence type="ECO:0000256" key="1">
    <source>
        <dbReference type="SAM" id="SignalP"/>
    </source>
</evidence>
<dbReference type="AlphaFoldDB" id="A0A4R8LM86"/>
<organism evidence="2 3">
    <name type="scientific">Paraburkholderia rhizosphaerae</name>
    <dbReference type="NCBI Taxonomy" id="480658"/>
    <lineage>
        <taxon>Bacteria</taxon>
        <taxon>Pseudomonadati</taxon>
        <taxon>Pseudomonadota</taxon>
        <taxon>Betaproteobacteria</taxon>
        <taxon>Burkholderiales</taxon>
        <taxon>Burkholderiaceae</taxon>
        <taxon>Paraburkholderia</taxon>
    </lineage>
</organism>
<feature type="signal peptide" evidence="1">
    <location>
        <begin position="1"/>
        <end position="19"/>
    </location>
</feature>
<proteinExistence type="predicted"/>
<dbReference type="InterPro" id="IPR005297">
    <property type="entry name" value="Lipoprotein_repeat"/>
</dbReference>
<evidence type="ECO:0000313" key="3">
    <source>
        <dbReference type="Proteomes" id="UP000295509"/>
    </source>
</evidence>